<protein>
    <submittedName>
        <fullName evidence="2">Uncharacterized protein</fullName>
    </submittedName>
</protein>
<evidence type="ECO:0000313" key="3">
    <source>
        <dbReference type="Proteomes" id="UP000193067"/>
    </source>
</evidence>
<feature type="compositionally biased region" description="Low complexity" evidence="1">
    <location>
        <begin position="238"/>
        <end position="262"/>
    </location>
</feature>
<sequence>MQSQRFVEQEDHDMEWLAREAPQFHTHAEPQRVPPSYATSPAQCDDASSTSSDDDSACSDSDDDAHHPYKFNNPSQKWVRDGDFVYAADDLEDSYLSTNRHASGDAPYVPDRQDAKNKEDAAFLSSELPRYEEPYIYRDAGPHNGPQTLSPLDLTPSLSPSPAPAHDALESPRTRRARASSSRGTYFFDSDDEADMSSGDDASEDEYVPSPRISSRKLPGSGRRQSQSRVKSRAHARYSYSPYPSSSTSASVGESSAAATSSRRPGSRNVQIIDQAPPPRGSWAKTGPDAYKCPYCDHVQKNRRSPDMERHIRSHFRRTGQAQWVCCGLPLEEAMRLGRGRDDNPWTFNGVLMVGGCHEDFSRMDALKRHWRNANNNCIGDISYARVKDESSQ</sequence>
<dbReference type="OrthoDB" id="8922241at2759"/>
<dbReference type="Proteomes" id="UP000193067">
    <property type="component" value="Unassembled WGS sequence"/>
</dbReference>
<gene>
    <name evidence="2" type="ORF">PYCCODRAFT_1402619</name>
</gene>
<proteinExistence type="predicted"/>
<dbReference type="AlphaFoldDB" id="A0A1Y2J1C5"/>
<organism evidence="2 3">
    <name type="scientific">Trametes coccinea (strain BRFM310)</name>
    <name type="common">Pycnoporus coccineus</name>
    <dbReference type="NCBI Taxonomy" id="1353009"/>
    <lineage>
        <taxon>Eukaryota</taxon>
        <taxon>Fungi</taxon>
        <taxon>Dikarya</taxon>
        <taxon>Basidiomycota</taxon>
        <taxon>Agaricomycotina</taxon>
        <taxon>Agaricomycetes</taxon>
        <taxon>Polyporales</taxon>
        <taxon>Polyporaceae</taxon>
        <taxon>Trametes</taxon>
    </lineage>
</organism>
<reference evidence="2 3" key="1">
    <citation type="journal article" date="2015" name="Biotechnol. Biofuels">
        <title>Enhanced degradation of softwood versus hardwood by the white-rot fungus Pycnoporus coccineus.</title>
        <authorList>
            <person name="Couturier M."/>
            <person name="Navarro D."/>
            <person name="Chevret D."/>
            <person name="Henrissat B."/>
            <person name="Piumi F."/>
            <person name="Ruiz-Duenas F.J."/>
            <person name="Martinez A.T."/>
            <person name="Grigoriev I.V."/>
            <person name="Riley R."/>
            <person name="Lipzen A."/>
            <person name="Berrin J.G."/>
            <person name="Master E.R."/>
            <person name="Rosso M.N."/>
        </authorList>
    </citation>
    <scope>NUCLEOTIDE SEQUENCE [LARGE SCALE GENOMIC DNA]</scope>
    <source>
        <strain evidence="2 3">BRFM310</strain>
    </source>
</reference>
<dbReference type="EMBL" id="KZ084088">
    <property type="protein sequence ID" value="OSD07198.1"/>
    <property type="molecule type" value="Genomic_DNA"/>
</dbReference>
<evidence type="ECO:0000256" key="1">
    <source>
        <dbReference type="SAM" id="MobiDB-lite"/>
    </source>
</evidence>
<name>A0A1Y2J1C5_TRAC3</name>
<evidence type="ECO:0000313" key="2">
    <source>
        <dbReference type="EMBL" id="OSD07198.1"/>
    </source>
</evidence>
<feature type="compositionally biased region" description="Low complexity" evidence="1">
    <location>
        <begin position="148"/>
        <end position="166"/>
    </location>
</feature>
<dbReference type="STRING" id="1353009.A0A1Y2J1C5"/>
<feature type="region of interest" description="Disordered" evidence="1">
    <location>
        <begin position="97"/>
        <end position="285"/>
    </location>
</feature>
<accession>A0A1Y2J1C5</accession>
<feature type="compositionally biased region" description="Basic and acidic residues" evidence="1">
    <location>
        <begin position="111"/>
        <end position="121"/>
    </location>
</feature>
<feature type="region of interest" description="Disordered" evidence="1">
    <location>
        <begin position="1"/>
        <end position="77"/>
    </location>
</feature>
<feature type="compositionally biased region" description="Acidic residues" evidence="1">
    <location>
        <begin position="52"/>
        <end position="63"/>
    </location>
</feature>
<keyword evidence="3" id="KW-1185">Reference proteome</keyword>